<dbReference type="InterPro" id="IPR036390">
    <property type="entry name" value="WH_DNA-bd_sf"/>
</dbReference>
<evidence type="ECO:0000256" key="2">
    <source>
        <dbReference type="ARBA" id="ARBA00023163"/>
    </source>
</evidence>
<evidence type="ECO:0000313" key="4">
    <source>
        <dbReference type="EMBL" id="ENZ18980.1"/>
    </source>
</evidence>
<dbReference type="Gene3D" id="1.10.10.10">
    <property type="entry name" value="Winged helix-like DNA-binding domain superfamily/Winged helix DNA-binding domain"/>
    <property type="match status" value="1"/>
</dbReference>
<dbReference type="PROSITE" id="PS51000">
    <property type="entry name" value="HTH_DEOR_2"/>
    <property type="match status" value="1"/>
</dbReference>
<dbReference type="SUPFAM" id="SSF46785">
    <property type="entry name" value="Winged helix' DNA-binding domain"/>
    <property type="match status" value="1"/>
</dbReference>
<proteinExistence type="predicted"/>
<comment type="caution">
    <text evidence="4">The sequence shown here is derived from an EMBL/GenBank/DDBJ whole genome shotgun (WGS) entry which is preliminary data.</text>
</comment>
<evidence type="ECO:0000259" key="3">
    <source>
        <dbReference type="PROSITE" id="PS51000"/>
    </source>
</evidence>
<keyword evidence="1" id="KW-0805">Transcription regulation</keyword>
<dbReference type="RefSeq" id="WP_002583837.1">
    <property type="nucleotide sequence ID" value="NZ_KB850998.1"/>
</dbReference>
<keyword evidence="2" id="KW-0804">Transcription</keyword>
<name>A0A0E2HFT1_9FIRM</name>
<dbReference type="SMART" id="SM00420">
    <property type="entry name" value="HTH_DEOR"/>
    <property type="match status" value="1"/>
</dbReference>
<gene>
    <name evidence="4" type="ORF">HMPREF1090_00852</name>
</gene>
<dbReference type="Proteomes" id="UP000013085">
    <property type="component" value="Unassembled WGS sequence"/>
</dbReference>
<dbReference type="PATRIC" id="fig|999408.3.peg.905"/>
<dbReference type="EMBL" id="AGYR01000006">
    <property type="protein sequence ID" value="ENZ18980.1"/>
    <property type="molecule type" value="Genomic_DNA"/>
</dbReference>
<evidence type="ECO:0000256" key="1">
    <source>
        <dbReference type="ARBA" id="ARBA00023015"/>
    </source>
</evidence>
<protein>
    <recommendedName>
        <fullName evidence="3">HTH deoR-type domain-containing protein</fullName>
    </recommendedName>
</protein>
<dbReference type="InterPro" id="IPR036388">
    <property type="entry name" value="WH-like_DNA-bd_sf"/>
</dbReference>
<dbReference type="AlphaFoldDB" id="A0A0E2HFT1"/>
<evidence type="ECO:0000313" key="5">
    <source>
        <dbReference type="Proteomes" id="UP000013085"/>
    </source>
</evidence>
<reference evidence="4 5" key="1">
    <citation type="submission" date="2013-01" db="EMBL/GenBank/DDBJ databases">
        <title>The Genome Sequence of Clostridium clostridioforme 90A8.</title>
        <authorList>
            <consortium name="The Broad Institute Genome Sequencing Platform"/>
            <person name="Earl A."/>
            <person name="Ward D."/>
            <person name="Feldgarden M."/>
            <person name="Gevers D."/>
            <person name="Courvalin P."/>
            <person name="Lambert T."/>
            <person name="Walker B."/>
            <person name="Young S.K."/>
            <person name="Zeng Q."/>
            <person name="Gargeya S."/>
            <person name="Fitzgerald M."/>
            <person name="Haas B."/>
            <person name="Abouelleil A."/>
            <person name="Alvarado L."/>
            <person name="Arachchi H.M."/>
            <person name="Berlin A.M."/>
            <person name="Chapman S.B."/>
            <person name="Dewar J."/>
            <person name="Goldberg J."/>
            <person name="Griggs A."/>
            <person name="Gujja S."/>
            <person name="Hansen M."/>
            <person name="Howarth C."/>
            <person name="Imamovic A."/>
            <person name="Larimer J."/>
            <person name="McCowan C."/>
            <person name="Murphy C."/>
            <person name="Neiman D."/>
            <person name="Pearson M."/>
            <person name="Priest M."/>
            <person name="Roberts A."/>
            <person name="Saif S."/>
            <person name="Shea T."/>
            <person name="Sisk P."/>
            <person name="Sykes S."/>
            <person name="Wortman J."/>
            <person name="Nusbaum C."/>
            <person name="Birren B."/>
        </authorList>
    </citation>
    <scope>NUCLEOTIDE SEQUENCE [LARGE SCALE GENOMIC DNA]</scope>
    <source>
        <strain evidence="4 5">90A8</strain>
    </source>
</reference>
<organism evidence="4 5">
    <name type="scientific">[Clostridium] clostridioforme 90A8</name>
    <dbReference type="NCBI Taxonomy" id="999408"/>
    <lineage>
        <taxon>Bacteria</taxon>
        <taxon>Bacillati</taxon>
        <taxon>Bacillota</taxon>
        <taxon>Clostridia</taxon>
        <taxon>Lachnospirales</taxon>
        <taxon>Lachnospiraceae</taxon>
        <taxon>Enterocloster</taxon>
    </lineage>
</organism>
<dbReference type="GeneID" id="57964772"/>
<sequence length="66" mass="7418">MPANQRYTTILELLDKDRIVHTAELVKLMGVSSETIRRDPEYPDSPPVQGTRGTLSLRIPERLDAG</sequence>
<accession>A0A0E2HFT1</accession>
<dbReference type="GO" id="GO:0003700">
    <property type="term" value="F:DNA-binding transcription factor activity"/>
    <property type="evidence" value="ECO:0007669"/>
    <property type="project" value="InterPro"/>
</dbReference>
<dbReference type="InterPro" id="IPR001034">
    <property type="entry name" value="DeoR_HTH"/>
</dbReference>
<dbReference type="Pfam" id="PF08220">
    <property type="entry name" value="HTH_DeoR"/>
    <property type="match status" value="1"/>
</dbReference>
<feature type="domain" description="HTH deoR-type" evidence="3">
    <location>
        <begin position="3"/>
        <end position="66"/>
    </location>
</feature>
<dbReference type="HOGENOM" id="CLU_2823477_0_0_9"/>